<sequence length="262" mass="28764">MPYAEISGHNVYYELSGQGAQVLVLFNGITMSTAAWALLQPQLEPHFQLLRFDFLGQGQSDHPGGDKYPLGEQADLAAGLLNHLGIAEVYLTGLSYGGMVAQHFAHRHPNRVSRLLLAATLAWADSVNNHISDSWIAANQSGGLDLRYAVSVPWLFSSRFLASNAAMLDDMKLIAGMVDWDAVIRLIAGVTEHDARTWLHELAMPCHILVGDEDRLTPLYQAELLRERLPSAQLEILPGAGHVLHIEAADAFVRSIIRFGHS</sequence>
<dbReference type="PANTHER" id="PTHR43798:SF33">
    <property type="entry name" value="HYDROLASE, PUTATIVE (AFU_ORTHOLOGUE AFUA_2G14860)-RELATED"/>
    <property type="match status" value="1"/>
</dbReference>
<dbReference type="AlphaFoldDB" id="A0A1W0DB52"/>
<keyword evidence="2" id="KW-0378">Hydrolase</keyword>
<accession>A0A1W0DB52</accession>
<feature type="domain" description="AB hydrolase-1" evidence="1">
    <location>
        <begin position="22"/>
        <end position="248"/>
    </location>
</feature>
<dbReference type="Gene3D" id="3.40.50.1820">
    <property type="entry name" value="alpha/beta hydrolase"/>
    <property type="match status" value="1"/>
</dbReference>
<dbReference type="InterPro" id="IPR050266">
    <property type="entry name" value="AB_hydrolase_sf"/>
</dbReference>
<evidence type="ECO:0000313" key="2">
    <source>
        <dbReference type="EMBL" id="OQS44052.1"/>
    </source>
</evidence>
<dbReference type="InterPro" id="IPR000073">
    <property type="entry name" value="AB_hydrolase_1"/>
</dbReference>
<evidence type="ECO:0000259" key="1">
    <source>
        <dbReference type="Pfam" id="PF00561"/>
    </source>
</evidence>
<reference evidence="2 3" key="1">
    <citation type="submission" date="2017-02" db="EMBL/GenBank/DDBJ databases">
        <title>Chromobacterium haemolyticum H5244.</title>
        <authorList>
            <person name="Gulvik C.A."/>
        </authorList>
    </citation>
    <scope>NUCLEOTIDE SEQUENCE [LARGE SCALE GENOMIC DNA]</scope>
    <source>
        <strain evidence="2 3">H5244</strain>
    </source>
</reference>
<gene>
    <name evidence="2" type="ORF">B0T45_00140</name>
</gene>
<evidence type="ECO:0000313" key="3">
    <source>
        <dbReference type="Proteomes" id="UP000192721"/>
    </source>
</evidence>
<name>A0A1W0DB52_9NEIS</name>
<dbReference type="Pfam" id="PF00561">
    <property type="entry name" value="Abhydrolase_1"/>
    <property type="match status" value="1"/>
</dbReference>
<dbReference type="GO" id="GO:0016787">
    <property type="term" value="F:hydrolase activity"/>
    <property type="evidence" value="ECO:0007669"/>
    <property type="project" value="UniProtKB-KW"/>
</dbReference>
<comment type="caution">
    <text evidence="2">The sequence shown here is derived from an EMBL/GenBank/DDBJ whole genome shotgun (WGS) entry which is preliminary data.</text>
</comment>
<dbReference type="GO" id="GO:0016020">
    <property type="term" value="C:membrane"/>
    <property type="evidence" value="ECO:0007669"/>
    <property type="project" value="TreeGrafter"/>
</dbReference>
<dbReference type="InterPro" id="IPR029058">
    <property type="entry name" value="AB_hydrolase_fold"/>
</dbReference>
<dbReference type="RefSeq" id="WP_081554226.1">
    <property type="nucleotide sequence ID" value="NZ_MUKV01000001.1"/>
</dbReference>
<dbReference type="PRINTS" id="PR00111">
    <property type="entry name" value="ABHYDROLASE"/>
</dbReference>
<proteinExistence type="predicted"/>
<dbReference type="Proteomes" id="UP000192721">
    <property type="component" value="Unassembled WGS sequence"/>
</dbReference>
<organism evidence="2 3">
    <name type="scientific">Chromobacterium haemolyticum</name>
    <dbReference type="NCBI Taxonomy" id="394935"/>
    <lineage>
        <taxon>Bacteria</taxon>
        <taxon>Pseudomonadati</taxon>
        <taxon>Pseudomonadota</taxon>
        <taxon>Betaproteobacteria</taxon>
        <taxon>Neisseriales</taxon>
        <taxon>Chromobacteriaceae</taxon>
        <taxon>Chromobacterium</taxon>
    </lineage>
</organism>
<dbReference type="EMBL" id="MUKV01000001">
    <property type="protein sequence ID" value="OQS44052.1"/>
    <property type="molecule type" value="Genomic_DNA"/>
</dbReference>
<dbReference type="PANTHER" id="PTHR43798">
    <property type="entry name" value="MONOACYLGLYCEROL LIPASE"/>
    <property type="match status" value="1"/>
</dbReference>
<protein>
    <submittedName>
        <fullName evidence="2">Alpha/beta hydrolase</fullName>
    </submittedName>
</protein>
<dbReference type="SUPFAM" id="SSF53474">
    <property type="entry name" value="alpha/beta-Hydrolases"/>
    <property type="match status" value="1"/>
</dbReference>